<proteinExistence type="predicted"/>
<gene>
    <name evidence="1" type="ORF">SDC9_50140</name>
</gene>
<reference evidence="1" key="1">
    <citation type="submission" date="2019-08" db="EMBL/GenBank/DDBJ databases">
        <authorList>
            <person name="Kucharzyk K."/>
            <person name="Murdoch R.W."/>
            <person name="Higgins S."/>
            <person name="Loffler F."/>
        </authorList>
    </citation>
    <scope>NUCLEOTIDE SEQUENCE</scope>
</reference>
<organism evidence="1">
    <name type="scientific">bioreactor metagenome</name>
    <dbReference type="NCBI Taxonomy" id="1076179"/>
    <lineage>
        <taxon>unclassified sequences</taxon>
        <taxon>metagenomes</taxon>
        <taxon>ecological metagenomes</taxon>
    </lineage>
</organism>
<dbReference type="EMBL" id="VSSQ01000988">
    <property type="protein sequence ID" value="MPM03873.1"/>
    <property type="molecule type" value="Genomic_DNA"/>
</dbReference>
<evidence type="ECO:0008006" key="2">
    <source>
        <dbReference type="Google" id="ProtNLM"/>
    </source>
</evidence>
<protein>
    <recommendedName>
        <fullName evidence="2">TfoX N-terminal domain-containing protein</fullName>
    </recommendedName>
</protein>
<evidence type="ECO:0000313" key="1">
    <source>
        <dbReference type="EMBL" id="MPM03873.1"/>
    </source>
</evidence>
<comment type="caution">
    <text evidence="1">The sequence shown here is derived from an EMBL/GenBank/DDBJ whole genome shotgun (WGS) entry which is preliminary data.</text>
</comment>
<sequence>MGTTVDFIEFVVSQIDESWQPVYKKMFGSYMVYIHRKPLFLVCDNTVYAKQLENLKDVLAEAEKGFPYQGAKEHYIVDAEDRELLEEVIQILEPLIPVPVKRPRKKKLG</sequence>
<dbReference type="SUPFAM" id="SSF159894">
    <property type="entry name" value="YgaC/TfoX-N like"/>
    <property type="match status" value="1"/>
</dbReference>
<name>A0A644WNH0_9ZZZZ</name>
<accession>A0A644WNH0</accession>
<dbReference type="AlphaFoldDB" id="A0A644WNH0"/>